<evidence type="ECO:0000313" key="8">
    <source>
        <dbReference type="EMBL" id="RXS71124.1"/>
    </source>
</evidence>
<accession>A0A4Q1RC79</accession>
<feature type="binding site" evidence="7">
    <location>
        <position position="101"/>
    </location>
    <ligand>
        <name>substrate</name>
    </ligand>
</feature>
<feature type="binding site" evidence="7">
    <location>
        <position position="97"/>
    </location>
    <ligand>
        <name>Fe cation</name>
        <dbReference type="ChEBI" id="CHEBI:24875"/>
        <label>1</label>
        <note>catalytic</note>
    </ligand>
</feature>
<dbReference type="SUPFAM" id="SSF51182">
    <property type="entry name" value="RmlC-like cupins"/>
    <property type="match status" value="1"/>
</dbReference>
<name>A0A4Q1RC79_9ACTN</name>
<dbReference type="Proteomes" id="UP000289482">
    <property type="component" value="Unassembled WGS sequence"/>
</dbReference>
<feature type="binding site" evidence="7">
    <location>
        <position position="52"/>
    </location>
    <ligand>
        <name>Fe cation</name>
        <dbReference type="ChEBI" id="CHEBI:24875"/>
        <label>1</label>
        <note>catalytic</note>
    </ligand>
</feature>
<dbReference type="PANTHER" id="PTHR15497:SF1">
    <property type="entry name" value="3-HYDROXYANTHRANILATE 3,4-DIOXYGENASE"/>
    <property type="match status" value="1"/>
</dbReference>
<comment type="cofactor">
    <cofactor evidence="7">
        <name>Fe(2+)</name>
        <dbReference type="ChEBI" id="CHEBI:29033"/>
    </cofactor>
    <text evidence="7">Binds 2 Fe(2+) ions per subunit.</text>
</comment>
<keyword evidence="5 7" id="KW-0560">Oxidoreductase</keyword>
<comment type="function">
    <text evidence="1 7">Catalyzes the oxidative ring opening of 3-hydroxyanthranilate to 2-amino-3-carboxymuconate semialdehyde, which spontaneously cyclizes to quinolinate.</text>
</comment>
<dbReference type="AlphaFoldDB" id="A0A4Q1RC79"/>
<comment type="caution">
    <text evidence="8">The sequence shown here is derived from an EMBL/GenBank/DDBJ whole genome shotgun (WGS) entry which is preliminary data.</text>
</comment>
<evidence type="ECO:0000256" key="4">
    <source>
        <dbReference type="ARBA" id="ARBA00022964"/>
    </source>
</evidence>
<sequence>MTVDPVSLNLRRWISDNADRFQPPVGNRELWKDGSQFIFMVSRGPNSRNDFHISPSDEIFYQLTGDIQVDYRDEDGRFESVTVHEGDVFLMPAMVPHCPLRPAGTWGAVIQRVRTEQEPDCILWYCKSCGVRLNETWFGLADIEVQVKAAIDRFNGSEELRTCANCGSVHDVAGPFVMPQGAAAIGGRRNGACGHGA</sequence>
<protein>
    <recommendedName>
        <fullName evidence="7">3-hydroxyanthranilate 3,4-dioxygenase</fullName>
        <ecNumber evidence="7">1.13.11.6</ecNumber>
    </recommendedName>
    <alternativeName>
        <fullName evidence="7">3-hydroxyanthranilate oxygenase</fullName>
        <shortName evidence="7">3-HAO</shortName>
    </alternativeName>
    <alternativeName>
        <fullName evidence="7">3-hydroxyanthranilic acid dioxygenase</fullName>
        <shortName evidence="7">HAD</shortName>
    </alternativeName>
</protein>
<dbReference type="HAMAP" id="MF_00825">
    <property type="entry name" value="3_HAO"/>
    <property type="match status" value="1"/>
</dbReference>
<dbReference type="InterPro" id="IPR014710">
    <property type="entry name" value="RmlC-like_jellyroll"/>
</dbReference>
<dbReference type="CDD" id="cd06123">
    <property type="entry name" value="cupin_HAO"/>
    <property type="match status" value="1"/>
</dbReference>
<dbReference type="PANTHER" id="PTHR15497">
    <property type="entry name" value="3-HYDROXYANTHRANILATE 3,4-DIOXYGENASE"/>
    <property type="match status" value="1"/>
</dbReference>
<dbReference type="GO" id="GO:0009435">
    <property type="term" value="P:NAD+ biosynthetic process"/>
    <property type="evidence" value="ECO:0007669"/>
    <property type="project" value="UniProtKB-UniPathway"/>
</dbReference>
<dbReference type="EMBL" id="SDIF01000002">
    <property type="protein sequence ID" value="RXS71124.1"/>
    <property type="molecule type" value="Genomic_DNA"/>
</dbReference>
<dbReference type="InterPro" id="IPR010329">
    <property type="entry name" value="3hydroanth_dOase"/>
</dbReference>
<evidence type="ECO:0000256" key="7">
    <source>
        <dbReference type="HAMAP-Rule" id="MF_00825"/>
    </source>
</evidence>
<keyword evidence="3 7" id="KW-0479">Metal-binding</keyword>
<keyword evidence="4 7" id="KW-0223">Dioxygenase</keyword>
<comment type="pathway">
    <text evidence="7">Cofactor biosynthesis; NAD(+) biosynthesis; quinolinate from L-kynurenine: step 3/3.</text>
</comment>
<comment type="caution">
    <text evidence="7">Lacks conserved residue(s) required for the propagation of feature annotation.</text>
</comment>
<feature type="binding site" evidence="7">
    <location>
        <position position="163"/>
    </location>
    <ligand>
        <name>Fe cation</name>
        <dbReference type="ChEBI" id="CHEBI:24875"/>
        <label>2</label>
    </ligand>
</feature>
<organism evidence="8 9">
    <name type="scientific">Streptomyces sioyaensis</name>
    <dbReference type="NCBI Taxonomy" id="67364"/>
    <lineage>
        <taxon>Bacteria</taxon>
        <taxon>Bacillati</taxon>
        <taxon>Actinomycetota</taxon>
        <taxon>Actinomycetes</taxon>
        <taxon>Kitasatosporales</taxon>
        <taxon>Streptomycetaceae</taxon>
        <taxon>Streptomyces</taxon>
    </lineage>
</organism>
<dbReference type="GO" id="GO:0019805">
    <property type="term" value="P:quinolinate biosynthetic process"/>
    <property type="evidence" value="ECO:0007669"/>
    <property type="project" value="UniProtKB-UniRule"/>
</dbReference>
<keyword evidence="2 7" id="KW-0662">Pyridine nucleotide biosynthesis</keyword>
<evidence type="ECO:0000256" key="2">
    <source>
        <dbReference type="ARBA" id="ARBA00022642"/>
    </source>
</evidence>
<comment type="similarity">
    <text evidence="7">Belongs to the 3-HAO family.</text>
</comment>
<dbReference type="Pfam" id="PF06052">
    <property type="entry name" value="3-HAO"/>
    <property type="match status" value="1"/>
</dbReference>
<dbReference type="InterPro" id="IPR011051">
    <property type="entry name" value="RmlC_Cupin_sf"/>
</dbReference>
<comment type="catalytic activity">
    <reaction evidence="7">
        <text>3-hydroxyanthranilate + O2 = (2Z,4Z)-2-amino-3-carboxymuconate 6-semialdehyde</text>
        <dbReference type="Rhea" id="RHEA:17953"/>
        <dbReference type="ChEBI" id="CHEBI:15379"/>
        <dbReference type="ChEBI" id="CHEBI:36559"/>
        <dbReference type="ChEBI" id="CHEBI:77612"/>
        <dbReference type="EC" id="1.13.11.6"/>
    </reaction>
</comment>
<keyword evidence="6 7" id="KW-0408">Iron</keyword>
<evidence type="ECO:0000256" key="5">
    <source>
        <dbReference type="ARBA" id="ARBA00023002"/>
    </source>
</evidence>
<feature type="binding site" evidence="7">
    <location>
        <position position="58"/>
    </location>
    <ligand>
        <name>substrate</name>
    </ligand>
</feature>
<reference evidence="8 9" key="1">
    <citation type="submission" date="2019-01" db="EMBL/GenBank/DDBJ databases">
        <title>Draft genome sequences of the type strain Streptomyces sioyaensis DSM 40032 and its novel strain, TM32, a thermotolerant antibiotics-producing actinobacterium.</title>
        <authorList>
            <person name="Nakaew N."/>
            <person name="Lumyong S."/>
            <person name="Sloan W.T."/>
            <person name="Sungthong R."/>
        </authorList>
    </citation>
    <scope>NUCLEOTIDE SEQUENCE [LARGE SCALE GENOMIC DNA]</scope>
    <source>
        <strain evidence="8 9">DSM 40032</strain>
    </source>
</reference>
<evidence type="ECO:0000256" key="1">
    <source>
        <dbReference type="ARBA" id="ARBA00002752"/>
    </source>
</evidence>
<dbReference type="UniPathway" id="UPA00253">
    <property type="reaction ID" value="UER00330"/>
</dbReference>
<gene>
    <name evidence="7 8" type="primary">nbaC</name>
    <name evidence="8" type="ORF">EST54_01320</name>
</gene>
<feature type="binding site" evidence="7">
    <location>
        <position position="166"/>
    </location>
    <ligand>
        <name>Fe cation</name>
        <dbReference type="ChEBI" id="CHEBI:24875"/>
        <label>2</label>
    </ligand>
</feature>
<dbReference type="RefSeq" id="WP_129243970.1">
    <property type="nucleotide sequence ID" value="NZ_JABZEL010000010.1"/>
</dbReference>
<dbReference type="NCBIfam" id="TIGR03037">
    <property type="entry name" value="anthran_nbaC"/>
    <property type="match status" value="1"/>
</dbReference>
<feature type="binding site" evidence="7">
    <location>
        <position position="126"/>
    </location>
    <ligand>
        <name>Fe cation</name>
        <dbReference type="ChEBI" id="CHEBI:24875"/>
        <label>2</label>
    </ligand>
</feature>
<feature type="binding site" evidence="7">
    <location>
        <position position="129"/>
    </location>
    <ligand>
        <name>Fe cation</name>
        <dbReference type="ChEBI" id="CHEBI:24875"/>
        <label>2</label>
    </ligand>
</feature>
<dbReference type="GO" id="GO:0000334">
    <property type="term" value="F:3-hydroxyanthranilate 3,4-dioxygenase activity"/>
    <property type="evidence" value="ECO:0007669"/>
    <property type="project" value="UniProtKB-UniRule"/>
</dbReference>
<dbReference type="GeneID" id="95776640"/>
<proteinExistence type="inferred from homology"/>
<dbReference type="GO" id="GO:0008198">
    <property type="term" value="F:ferrous iron binding"/>
    <property type="evidence" value="ECO:0007669"/>
    <property type="project" value="UniProtKB-UniRule"/>
</dbReference>
<dbReference type="GO" id="GO:0006569">
    <property type="term" value="P:L-tryptophan catabolic process"/>
    <property type="evidence" value="ECO:0007669"/>
    <property type="project" value="UniProtKB-UniRule"/>
</dbReference>
<dbReference type="EC" id="1.13.11.6" evidence="7"/>
<evidence type="ECO:0000313" key="9">
    <source>
        <dbReference type="Proteomes" id="UP000289482"/>
    </source>
</evidence>
<dbReference type="GO" id="GO:0043420">
    <property type="term" value="P:anthranilate metabolic process"/>
    <property type="evidence" value="ECO:0007669"/>
    <property type="project" value="UniProtKB-UniRule"/>
</dbReference>
<evidence type="ECO:0000256" key="6">
    <source>
        <dbReference type="ARBA" id="ARBA00023004"/>
    </source>
</evidence>
<feature type="binding site" evidence="7">
    <location>
        <position position="48"/>
    </location>
    <ligand>
        <name>O2</name>
        <dbReference type="ChEBI" id="CHEBI:15379"/>
    </ligand>
</feature>
<evidence type="ECO:0000256" key="3">
    <source>
        <dbReference type="ARBA" id="ARBA00022723"/>
    </source>
</evidence>
<feature type="binding site" evidence="7">
    <location>
        <position position="58"/>
    </location>
    <ligand>
        <name>Fe cation</name>
        <dbReference type="ChEBI" id="CHEBI:24875"/>
        <label>1</label>
        <note>catalytic</note>
    </ligand>
</feature>
<dbReference type="Gene3D" id="2.60.120.10">
    <property type="entry name" value="Jelly Rolls"/>
    <property type="match status" value="1"/>
</dbReference>
<keyword evidence="9" id="KW-1185">Reference proteome</keyword>